<feature type="transmembrane region" description="Helical" evidence="1">
    <location>
        <begin position="113"/>
        <end position="134"/>
    </location>
</feature>
<feature type="transmembrane region" description="Helical" evidence="1">
    <location>
        <begin position="194"/>
        <end position="212"/>
    </location>
</feature>
<keyword evidence="3" id="KW-1185">Reference proteome</keyword>
<comment type="caution">
    <text evidence="2">The sequence shown here is derived from an EMBL/GenBank/DDBJ whole genome shotgun (WGS) entry which is preliminary data.</text>
</comment>
<proteinExistence type="predicted"/>
<gene>
    <name evidence="2" type="ORF">Pan14r_41750</name>
</gene>
<evidence type="ECO:0000256" key="1">
    <source>
        <dbReference type="SAM" id="Phobius"/>
    </source>
</evidence>
<dbReference type="InterPro" id="IPR025576">
    <property type="entry name" value="YwiC"/>
</dbReference>
<dbReference type="Proteomes" id="UP000317238">
    <property type="component" value="Unassembled WGS sequence"/>
</dbReference>
<feature type="transmembrane region" description="Helical" evidence="1">
    <location>
        <begin position="218"/>
        <end position="236"/>
    </location>
</feature>
<keyword evidence="1" id="KW-0472">Membrane</keyword>
<dbReference type="AlphaFoldDB" id="A0A5C5YAA3"/>
<keyword evidence="1" id="KW-1133">Transmembrane helix</keyword>
<feature type="transmembrane region" description="Helical" evidence="1">
    <location>
        <begin position="166"/>
        <end position="187"/>
    </location>
</feature>
<feature type="transmembrane region" description="Helical" evidence="1">
    <location>
        <begin position="84"/>
        <end position="107"/>
    </location>
</feature>
<evidence type="ECO:0000313" key="2">
    <source>
        <dbReference type="EMBL" id="TWT71858.1"/>
    </source>
</evidence>
<dbReference type="EMBL" id="SJPL01000001">
    <property type="protein sequence ID" value="TWT71858.1"/>
    <property type="molecule type" value="Genomic_DNA"/>
</dbReference>
<name>A0A5C5YAA3_9PLAN</name>
<accession>A0A5C5YAA3</accession>
<evidence type="ECO:0000313" key="3">
    <source>
        <dbReference type="Proteomes" id="UP000317238"/>
    </source>
</evidence>
<feature type="transmembrane region" description="Helical" evidence="1">
    <location>
        <begin position="141"/>
        <end position="160"/>
    </location>
</feature>
<organism evidence="2 3">
    <name type="scientific">Crateriforma conspicua</name>
    <dbReference type="NCBI Taxonomy" id="2527996"/>
    <lineage>
        <taxon>Bacteria</taxon>
        <taxon>Pseudomonadati</taxon>
        <taxon>Planctomycetota</taxon>
        <taxon>Planctomycetia</taxon>
        <taxon>Planctomycetales</taxon>
        <taxon>Planctomycetaceae</taxon>
        <taxon>Crateriforma</taxon>
    </lineage>
</organism>
<dbReference type="RefSeq" id="WP_146440047.1">
    <property type="nucleotide sequence ID" value="NZ_SJPL01000001.1"/>
</dbReference>
<keyword evidence="1" id="KW-0812">Transmembrane</keyword>
<feature type="transmembrane region" description="Helical" evidence="1">
    <location>
        <begin position="248"/>
        <end position="269"/>
    </location>
</feature>
<protein>
    <submittedName>
        <fullName evidence="2">Uncharacterized protein</fullName>
    </submittedName>
</protein>
<feature type="transmembrane region" description="Helical" evidence="1">
    <location>
        <begin position="30"/>
        <end position="63"/>
    </location>
</feature>
<dbReference type="Pfam" id="PF14256">
    <property type="entry name" value="YwiC"/>
    <property type="match status" value="1"/>
</dbReference>
<reference evidence="2 3" key="1">
    <citation type="submission" date="2019-02" db="EMBL/GenBank/DDBJ databases">
        <title>Deep-cultivation of Planctomycetes and their phenomic and genomic characterization uncovers novel biology.</title>
        <authorList>
            <person name="Wiegand S."/>
            <person name="Jogler M."/>
            <person name="Boedeker C."/>
            <person name="Pinto D."/>
            <person name="Vollmers J."/>
            <person name="Rivas-Marin E."/>
            <person name="Kohn T."/>
            <person name="Peeters S.H."/>
            <person name="Heuer A."/>
            <person name="Rast P."/>
            <person name="Oberbeckmann S."/>
            <person name="Bunk B."/>
            <person name="Jeske O."/>
            <person name="Meyerdierks A."/>
            <person name="Storesund J.E."/>
            <person name="Kallscheuer N."/>
            <person name="Luecker S."/>
            <person name="Lage O.M."/>
            <person name="Pohl T."/>
            <person name="Merkel B.J."/>
            <person name="Hornburger P."/>
            <person name="Mueller R.-W."/>
            <person name="Bruemmer F."/>
            <person name="Labrenz M."/>
            <person name="Spormann A.M."/>
            <person name="Op Den Camp H."/>
            <person name="Overmann J."/>
            <person name="Amann R."/>
            <person name="Jetten M.S.M."/>
            <person name="Mascher T."/>
            <person name="Medema M.H."/>
            <person name="Devos D.P."/>
            <person name="Kaster A.-K."/>
            <person name="Ovreas L."/>
            <person name="Rohde M."/>
            <person name="Galperin M.Y."/>
            <person name="Jogler C."/>
        </authorList>
    </citation>
    <scope>NUCLEOTIDE SEQUENCE [LARGE SCALE GENOMIC DNA]</scope>
    <source>
        <strain evidence="2 3">Pan14r</strain>
    </source>
</reference>
<sequence>MNDAMVVGAPPLPTSAVAVVSLKPKEHGAYAIVMIPLFSALLSVGPSWVGAAIVVASLAGFFAHEPILVAMGHRGGRAQRGAPGARALASGLLGLAVAVGAFALWSADPPTRIALIACLALSTICFAIAIVRLHRTLGGQLLGVAGLSLPCMPILLDGGLDRSNSLLVWLVWLLGFASTTLAVRGVIAMQKRQTAVTSWIGLGITTAATVGLVVNQVWLPLAAVPMIVGGWVLMFWPPPAKHLRRVGWTLVAATMLTALGIISAVVLGFSGPIA</sequence>